<reference evidence="2 3" key="1">
    <citation type="journal article" date="2016" name="Nat. Commun.">
        <title>Thousands of microbial genomes shed light on interconnected biogeochemical processes in an aquifer system.</title>
        <authorList>
            <person name="Anantharaman K."/>
            <person name="Brown C.T."/>
            <person name="Hug L.A."/>
            <person name="Sharon I."/>
            <person name="Castelle C.J."/>
            <person name="Probst A.J."/>
            <person name="Thomas B.C."/>
            <person name="Singh A."/>
            <person name="Wilkins M.J."/>
            <person name="Karaoz U."/>
            <person name="Brodie E.L."/>
            <person name="Williams K.H."/>
            <person name="Hubbard S.S."/>
            <person name="Banfield J.F."/>
        </authorList>
    </citation>
    <scope>NUCLEOTIDE SEQUENCE [LARGE SCALE GENOMIC DNA]</scope>
</reference>
<protein>
    <recommendedName>
        <fullName evidence="1">DUF5678 domain-containing protein</fullName>
    </recommendedName>
</protein>
<evidence type="ECO:0000259" key="1">
    <source>
        <dbReference type="Pfam" id="PF18929"/>
    </source>
</evidence>
<gene>
    <name evidence="2" type="ORF">A2647_05285</name>
</gene>
<dbReference type="Proteomes" id="UP000177370">
    <property type="component" value="Unassembled WGS sequence"/>
</dbReference>
<comment type="caution">
    <text evidence="2">The sequence shown here is derived from an EMBL/GenBank/DDBJ whole genome shotgun (WGS) entry which is preliminary data.</text>
</comment>
<dbReference type="AlphaFoldDB" id="A0A1F6V790"/>
<evidence type="ECO:0000313" key="2">
    <source>
        <dbReference type="EMBL" id="OGI65344.1"/>
    </source>
</evidence>
<sequence length="64" mass="7126">MVSNYEIFLKTDMKQFVGKWVAIAGVGVVAAGDNAKKVYEEAQAKMPGKKIMLFKVPEEEAMIF</sequence>
<evidence type="ECO:0000313" key="3">
    <source>
        <dbReference type="Proteomes" id="UP000177370"/>
    </source>
</evidence>
<dbReference type="EMBL" id="MFTP01000020">
    <property type="protein sequence ID" value="OGI65344.1"/>
    <property type="molecule type" value="Genomic_DNA"/>
</dbReference>
<dbReference type="Pfam" id="PF18929">
    <property type="entry name" value="DUF5678"/>
    <property type="match status" value="1"/>
</dbReference>
<proteinExistence type="predicted"/>
<feature type="domain" description="DUF5678" evidence="1">
    <location>
        <begin position="14"/>
        <end position="59"/>
    </location>
</feature>
<dbReference type="InterPro" id="IPR043734">
    <property type="entry name" value="DUF5678"/>
</dbReference>
<name>A0A1F6V790_9BACT</name>
<accession>A0A1F6V790</accession>
<organism evidence="2 3">
    <name type="scientific">Candidatus Nomurabacteria bacterium RIFCSPHIGHO2_01_FULL_40_24b</name>
    <dbReference type="NCBI Taxonomy" id="1801739"/>
    <lineage>
        <taxon>Bacteria</taxon>
        <taxon>Candidatus Nomuraibacteriota</taxon>
    </lineage>
</organism>